<evidence type="ECO:0000313" key="10">
    <source>
        <dbReference type="EMBL" id="GLX79806.1"/>
    </source>
</evidence>
<evidence type="ECO:0000256" key="3">
    <source>
        <dbReference type="ARBA" id="ARBA00022692"/>
    </source>
</evidence>
<dbReference type="InterPro" id="IPR004477">
    <property type="entry name" value="ComEC_N"/>
</dbReference>
<feature type="transmembrane region" description="Helical" evidence="6">
    <location>
        <begin position="328"/>
        <end position="345"/>
    </location>
</feature>
<keyword evidence="5 6" id="KW-0472">Membrane</keyword>
<dbReference type="PANTHER" id="PTHR30619:SF1">
    <property type="entry name" value="RECOMBINATION PROTEIN 2"/>
    <property type="match status" value="1"/>
</dbReference>
<dbReference type="CDD" id="cd07731">
    <property type="entry name" value="ComA-like_MBL-fold"/>
    <property type="match status" value="1"/>
</dbReference>
<dbReference type="EMBL" id="BSST01000001">
    <property type="protein sequence ID" value="GLX79806.1"/>
    <property type="molecule type" value="Genomic_DNA"/>
</dbReference>
<dbReference type="Pfam" id="PF00753">
    <property type="entry name" value="Lactamase_B"/>
    <property type="match status" value="1"/>
</dbReference>
<feature type="transmembrane region" description="Helical" evidence="6">
    <location>
        <begin position="531"/>
        <end position="551"/>
    </location>
</feature>
<dbReference type="Gene3D" id="3.60.15.10">
    <property type="entry name" value="Ribonuclease Z/Hydroxyacylglutathione hydrolase-like"/>
    <property type="match status" value="1"/>
</dbReference>
<feature type="transmembrane region" description="Helical" evidence="6">
    <location>
        <begin position="304"/>
        <end position="322"/>
    </location>
</feature>
<keyword evidence="11" id="KW-1185">Reference proteome</keyword>
<feature type="transmembrane region" description="Helical" evidence="6">
    <location>
        <begin position="446"/>
        <end position="469"/>
    </location>
</feature>
<evidence type="ECO:0000256" key="2">
    <source>
        <dbReference type="ARBA" id="ARBA00022475"/>
    </source>
</evidence>
<feature type="domain" description="DUF4131" evidence="9">
    <location>
        <begin position="24"/>
        <end position="197"/>
    </location>
</feature>
<sequence>MDWWLMSFFTGALLSLFLPIVPSLFYFVVTIALALLIYFFKATRLLTGVLLGSAWMLWSAASYQSVLEQQQQRLNSSSSTRVIVEGEVDNIPQYNNGVQRFNFIITQLNNETLAQPMKIRLAWQQRFTGTKVNAKPEQQATSVKLQPRAQKKLKQGQQWRLTVRIKPPHGMANSGGFSYQTWLRRHGIHATGYVLDRQINQLLADTPSLRQRSYDQLTPLLAKHSLSGVVYALTFGERSQLTKQQWQVLTHTATQHLIAISGLHLGLVAAFGYFVFSGLVRVFPLTKLLAKRQALYFTQLNNTYLVLVLTLMLTAFYAYLAGFTLPTVRALLMLVLLSLAKCVGLKLTLTRWLALTLFVISWCYPMSLISASFWLSFYAVSIIFLLIWRFECYFKSVIYTEQNCWQKLRTWITRLLALQLGLIVFMLPLTLFANNQLSLAALPANLLAVPWMSVTSIPMSLMAVLALPVSTELSSILLDLAVTSIEVIWHWLSWLSRLPYASIDVSNLVYLAAALLVLGTMLYLTTAWSKVYFIGAQAMVVLLLMALSLPINDEKQWQVNVMDVGQGLAVVVEASEQALVYDSGASFPSGFSMAEAVLSPYLTSQGYQVLDLVIISHDDNDHSGGLTHLQGEFTINQLIYNQYPQAESCIQGTKFRWQFLTIEMLSPKQNRVANNDDSCVIKISDGHFSVLLTGDISLQAERQLIVDYSYSGVLNSDMLIVPHHGSKSSSSADFIRTVAPKFAVFSAGFLNRWQMPTDEVVKRYQQQGVTTFNTAEHGMVKVVINEQEFKVLPYRQQLWPFWFAN</sequence>
<dbReference type="Pfam" id="PF03772">
    <property type="entry name" value="Competence"/>
    <property type="match status" value="1"/>
</dbReference>
<dbReference type="NCBIfam" id="TIGR00361">
    <property type="entry name" value="ComEC_Rec2"/>
    <property type="match status" value="1"/>
</dbReference>
<dbReference type="InterPro" id="IPR036866">
    <property type="entry name" value="RibonucZ/Hydroxyglut_hydro"/>
</dbReference>
<feature type="transmembrane region" description="Helical" evidence="6">
    <location>
        <begin position="415"/>
        <end position="434"/>
    </location>
</feature>
<organism evidence="10 11">
    <name type="scientific">Thalassotalea insulae</name>
    <dbReference type="NCBI Taxonomy" id="2056778"/>
    <lineage>
        <taxon>Bacteria</taxon>
        <taxon>Pseudomonadati</taxon>
        <taxon>Pseudomonadota</taxon>
        <taxon>Gammaproteobacteria</taxon>
        <taxon>Alteromonadales</taxon>
        <taxon>Colwelliaceae</taxon>
        <taxon>Thalassotalea</taxon>
    </lineage>
</organism>
<dbReference type="InterPro" id="IPR035681">
    <property type="entry name" value="ComA-like_MBL"/>
</dbReference>
<reference evidence="10 11" key="1">
    <citation type="submission" date="2023-03" db="EMBL/GenBank/DDBJ databases">
        <title>Draft genome sequence of Thalassotalea insulae KCTC 62186T.</title>
        <authorList>
            <person name="Sawabe T."/>
        </authorList>
    </citation>
    <scope>NUCLEOTIDE SEQUENCE [LARGE SCALE GENOMIC DNA]</scope>
    <source>
        <strain evidence="10 11">KCTC 62186</strain>
    </source>
</reference>
<feature type="transmembrane region" description="Helical" evidence="6">
    <location>
        <begin position="375"/>
        <end position="394"/>
    </location>
</feature>
<evidence type="ECO:0000259" key="7">
    <source>
        <dbReference type="Pfam" id="PF00753"/>
    </source>
</evidence>
<evidence type="ECO:0000313" key="11">
    <source>
        <dbReference type="Proteomes" id="UP001157186"/>
    </source>
</evidence>
<dbReference type="InterPro" id="IPR025405">
    <property type="entry name" value="DUF4131"/>
</dbReference>
<dbReference type="InterPro" id="IPR001279">
    <property type="entry name" value="Metallo-B-lactamas"/>
</dbReference>
<evidence type="ECO:0000256" key="1">
    <source>
        <dbReference type="ARBA" id="ARBA00004651"/>
    </source>
</evidence>
<evidence type="ECO:0000256" key="6">
    <source>
        <dbReference type="SAM" id="Phobius"/>
    </source>
</evidence>
<comment type="caution">
    <text evidence="10">The sequence shown here is derived from an EMBL/GenBank/DDBJ whole genome shotgun (WGS) entry which is preliminary data.</text>
</comment>
<dbReference type="Pfam" id="PF13567">
    <property type="entry name" value="DUF4131"/>
    <property type="match status" value="1"/>
</dbReference>
<dbReference type="PANTHER" id="PTHR30619">
    <property type="entry name" value="DNA INTERNALIZATION/COMPETENCE PROTEIN COMEC/REC2"/>
    <property type="match status" value="1"/>
</dbReference>
<accession>A0ABQ6H009</accession>
<keyword evidence="3 6" id="KW-0812">Transmembrane</keyword>
<feature type="domain" description="ComEC/Rec2-related protein" evidence="8">
    <location>
        <begin position="233"/>
        <end position="526"/>
    </location>
</feature>
<keyword evidence="2" id="KW-1003">Cell membrane</keyword>
<dbReference type="SUPFAM" id="SSF56281">
    <property type="entry name" value="Metallo-hydrolase/oxidoreductase"/>
    <property type="match status" value="1"/>
</dbReference>
<evidence type="ECO:0000259" key="8">
    <source>
        <dbReference type="Pfam" id="PF03772"/>
    </source>
</evidence>
<dbReference type="InterPro" id="IPR052159">
    <property type="entry name" value="Competence_DNA_uptake"/>
</dbReference>
<dbReference type="Proteomes" id="UP001157186">
    <property type="component" value="Unassembled WGS sequence"/>
</dbReference>
<comment type="subcellular location">
    <subcellularLocation>
        <location evidence="1">Cell membrane</location>
        <topology evidence="1">Multi-pass membrane protein</topology>
    </subcellularLocation>
</comment>
<evidence type="ECO:0000256" key="5">
    <source>
        <dbReference type="ARBA" id="ARBA00023136"/>
    </source>
</evidence>
<proteinExistence type="predicted"/>
<dbReference type="InterPro" id="IPR004797">
    <property type="entry name" value="Competence_ComEC/Rec2"/>
</dbReference>
<feature type="domain" description="Metallo-beta-lactamase" evidence="7">
    <location>
        <begin position="563"/>
        <end position="638"/>
    </location>
</feature>
<evidence type="ECO:0000259" key="9">
    <source>
        <dbReference type="Pfam" id="PF13567"/>
    </source>
</evidence>
<dbReference type="NCBIfam" id="TIGR00360">
    <property type="entry name" value="ComEC_N-term"/>
    <property type="match status" value="1"/>
</dbReference>
<protein>
    <submittedName>
        <fullName evidence="10">ComEC family protein</fullName>
    </submittedName>
</protein>
<evidence type="ECO:0000256" key="4">
    <source>
        <dbReference type="ARBA" id="ARBA00022989"/>
    </source>
</evidence>
<feature type="transmembrane region" description="Helical" evidence="6">
    <location>
        <begin position="12"/>
        <end position="38"/>
    </location>
</feature>
<keyword evidence="4 6" id="KW-1133">Transmembrane helix</keyword>
<feature type="transmembrane region" description="Helical" evidence="6">
    <location>
        <begin position="257"/>
        <end position="283"/>
    </location>
</feature>
<feature type="transmembrane region" description="Helical" evidence="6">
    <location>
        <begin position="507"/>
        <end position="524"/>
    </location>
</feature>
<gene>
    <name evidence="10" type="ORF">tinsulaeT_31460</name>
</gene>
<name>A0ABQ6H009_9GAMM</name>
<dbReference type="RefSeq" id="WP_284245741.1">
    <property type="nucleotide sequence ID" value="NZ_BSST01000001.1"/>
</dbReference>